<evidence type="ECO:0000313" key="2">
    <source>
        <dbReference type="EMBL" id="KAK8850191.1"/>
    </source>
</evidence>
<evidence type="ECO:0000313" key="1">
    <source>
        <dbReference type="EMBL" id="KAK8834693.1"/>
    </source>
</evidence>
<evidence type="ECO:0008006" key="4">
    <source>
        <dbReference type="Google" id="ProtNLM"/>
    </source>
</evidence>
<organism evidence="1 3">
    <name type="scientific">Tritrichomonas musculus</name>
    <dbReference type="NCBI Taxonomy" id="1915356"/>
    <lineage>
        <taxon>Eukaryota</taxon>
        <taxon>Metamonada</taxon>
        <taxon>Parabasalia</taxon>
        <taxon>Tritrichomonadida</taxon>
        <taxon>Tritrichomonadidae</taxon>
        <taxon>Tritrichomonas</taxon>
    </lineage>
</organism>
<dbReference type="EMBL" id="JAPFFF010000338">
    <property type="protein sequence ID" value="KAK8834693.1"/>
    <property type="molecule type" value="Genomic_DNA"/>
</dbReference>
<accession>A0ABR2GM59</accession>
<evidence type="ECO:0000313" key="3">
    <source>
        <dbReference type="Proteomes" id="UP001470230"/>
    </source>
</evidence>
<proteinExistence type="predicted"/>
<dbReference type="Proteomes" id="UP001470230">
    <property type="component" value="Unassembled WGS sequence"/>
</dbReference>
<keyword evidence="3" id="KW-1185">Reference proteome</keyword>
<dbReference type="EMBL" id="JAPFFF010000024">
    <property type="protein sequence ID" value="KAK8850191.1"/>
    <property type="molecule type" value="Genomic_DNA"/>
</dbReference>
<name>A0ABR2GM59_9EUKA</name>
<sequence length="493" mass="57642">MLQESSAVLDVEEIHPKLTDSHDQLSTIEKKISFIQSQINEFINNTEDNSSQSLIEQIKDIFLIFINNKDYLNNDKIFKADLSKFYKKLIIILDIYNSSLSKVSPEYKGSLITKLSKDIDYFQRSLSVFLSNIKDITNRISEITNSTKSEQNEQELKLLDLRLGLECYLFNFCVFVDKNDEFPFFRSNFVTIYHYYNEINNITDKISLNDSYFGTGKTTCISLILFCKNLKEGNKSPFILMVMKDPYHVKSLMNTLTESKLSISEYINVTNDIEELEKTYKNYKISQKGQKLTFGLLTTYNFLPLMHRLENSENFMLHTRFIIDQINQKTCHISVIISQILELYKRSLSNPQDPTSSSLISLNFVLLSCNFPTEVIDFFGNSAKVKTLVKEPLCEIKEEVIEFCESENKEQPTKNKQKKPNFLKQTNKRIKRAIKKTLFRMADSENKDVEEGHVLVFLPDTEQCRKLQYEIIKADFNDRNDVKREKKKRKETK</sequence>
<comment type="caution">
    <text evidence="1">The sequence shown here is derived from an EMBL/GenBank/DDBJ whole genome shotgun (WGS) entry which is preliminary data.</text>
</comment>
<protein>
    <recommendedName>
        <fullName evidence="4">Helicase/UvrB N-terminal domain-containing protein</fullName>
    </recommendedName>
</protein>
<gene>
    <name evidence="2" type="ORF">M9Y10_018315</name>
    <name evidence="1" type="ORF">M9Y10_026162</name>
</gene>
<reference evidence="1 3" key="1">
    <citation type="submission" date="2024-04" db="EMBL/GenBank/DDBJ databases">
        <title>Tritrichomonas musculus Genome.</title>
        <authorList>
            <person name="Alves-Ferreira E."/>
            <person name="Grigg M."/>
            <person name="Lorenzi H."/>
            <person name="Galac M."/>
        </authorList>
    </citation>
    <scope>NUCLEOTIDE SEQUENCE [LARGE SCALE GENOMIC DNA]</scope>
    <source>
        <strain evidence="1 3">EAF2021</strain>
    </source>
</reference>